<evidence type="ECO:0000256" key="3">
    <source>
        <dbReference type="ARBA" id="ARBA00022833"/>
    </source>
</evidence>
<dbReference type="SUPFAM" id="SSF144232">
    <property type="entry name" value="HIT/MYND zinc finger-like"/>
    <property type="match status" value="1"/>
</dbReference>
<evidence type="ECO:0000313" key="6">
    <source>
        <dbReference type="Proteomes" id="UP000095751"/>
    </source>
</evidence>
<dbReference type="Gene3D" id="6.10.140.2220">
    <property type="match status" value="1"/>
</dbReference>
<dbReference type="GO" id="GO:0008270">
    <property type="term" value="F:zinc ion binding"/>
    <property type="evidence" value="ECO:0007669"/>
    <property type="project" value="UniProtKB-KW"/>
</dbReference>
<dbReference type="KEGG" id="fcy:FRACYDRAFT_223847"/>
<protein>
    <recommendedName>
        <fullName evidence="4">MYND-type domain-containing protein</fullName>
    </recommendedName>
</protein>
<keyword evidence="6" id="KW-1185">Reference proteome</keyword>
<dbReference type="EMBL" id="KV784353">
    <property type="protein sequence ID" value="OEU23709.1"/>
    <property type="molecule type" value="Genomic_DNA"/>
</dbReference>
<dbReference type="AlphaFoldDB" id="A0A1E7FZY0"/>
<evidence type="ECO:0000259" key="4">
    <source>
        <dbReference type="Pfam" id="PF01753"/>
    </source>
</evidence>
<name>A0A1E7FZY0_9STRA</name>
<dbReference type="Pfam" id="PF01753">
    <property type="entry name" value="zf-MYND"/>
    <property type="match status" value="1"/>
</dbReference>
<evidence type="ECO:0000256" key="1">
    <source>
        <dbReference type="ARBA" id="ARBA00022723"/>
    </source>
</evidence>
<gene>
    <name evidence="5" type="ORF">FRACYDRAFT_223847</name>
</gene>
<accession>A0A1E7FZY0</accession>
<keyword evidence="3" id="KW-0862">Zinc</keyword>
<dbReference type="InParanoid" id="A0A1E7FZY0"/>
<evidence type="ECO:0000313" key="5">
    <source>
        <dbReference type="EMBL" id="OEU23709.1"/>
    </source>
</evidence>
<keyword evidence="2" id="KW-0863">Zinc-finger</keyword>
<reference evidence="5 6" key="1">
    <citation type="submission" date="2016-09" db="EMBL/GenBank/DDBJ databases">
        <title>Extensive genetic diversity and differential bi-allelic expression allows diatom success in the polar Southern Ocean.</title>
        <authorList>
            <consortium name="DOE Joint Genome Institute"/>
            <person name="Mock T."/>
            <person name="Otillar R.P."/>
            <person name="Strauss J."/>
            <person name="Dupont C."/>
            <person name="Frickenhaus S."/>
            <person name="Maumus F."/>
            <person name="Mcmullan M."/>
            <person name="Sanges R."/>
            <person name="Schmutz J."/>
            <person name="Toseland A."/>
            <person name="Valas R."/>
            <person name="Veluchamy A."/>
            <person name="Ward B.J."/>
            <person name="Allen A."/>
            <person name="Barry K."/>
            <person name="Falciatore A."/>
            <person name="Ferrante M."/>
            <person name="Fortunato A.E."/>
            <person name="Gloeckner G."/>
            <person name="Gruber A."/>
            <person name="Hipkin R."/>
            <person name="Janech M."/>
            <person name="Kroth P."/>
            <person name="Leese F."/>
            <person name="Lindquist E."/>
            <person name="Lyon B.R."/>
            <person name="Martin J."/>
            <person name="Mayer C."/>
            <person name="Parker M."/>
            <person name="Quesneville H."/>
            <person name="Raymond J."/>
            <person name="Uhlig C."/>
            <person name="Valentin K.U."/>
            <person name="Worden A.Z."/>
            <person name="Armbrust E.V."/>
            <person name="Bowler C."/>
            <person name="Green B."/>
            <person name="Moulton V."/>
            <person name="Van Oosterhout C."/>
            <person name="Grigoriev I."/>
        </authorList>
    </citation>
    <scope>NUCLEOTIDE SEQUENCE [LARGE SCALE GENOMIC DNA]</scope>
    <source>
        <strain evidence="5 6">CCMP1102</strain>
    </source>
</reference>
<dbReference type="OrthoDB" id="48414at2759"/>
<sequence>MLKSRGGGDDQNQAKFMRLDGGLAYLIEAPTQGMLRYYSRDGRTALVPLLPFGPFKGNINYNISLKESAKFDQCFFCNRVFPEGMLFCENCDATYCDERCQRAGWKLHK</sequence>
<organism evidence="5 6">
    <name type="scientific">Fragilariopsis cylindrus CCMP1102</name>
    <dbReference type="NCBI Taxonomy" id="635003"/>
    <lineage>
        <taxon>Eukaryota</taxon>
        <taxon>Sar</taxon>
        <taxon>Stramenopiles</taxon>
        <taxon>Ochrophyta</taxon>
        <taxon>Bacillariophyta</taxon>
        <taxon>Bacillariophyceae</taxon>
        <taxon>Bacillariophycidae</taxon>
        <taxon>Bacillariales</taxon>
        <taxon>Bacillariaceae</taxon>
        <taxon>Fragilariopsis</taxon>
    </lineage>
</organism>
<keyword evidence="1" id="KW-0479">Metal-binding</keyword>
<dbReference type="InterPro" id="IPR002893">
    <property type="entry name" value="Znf_MYND"/>
</dbReference>
<dbReference type="Proteomes" id="UP000095751">
    <property type="component" value="Unassembled WGS sequence"/>
</dbReference>
<feature type="domain" description="MYND-type" evidence="4">
    <location>
        <begin position="74"/>
        <end position="109"/>
    </location>
</feature>
<proteinExistence type="predicted"/>
<evidence type="ECO:0000256" key="2">
    <source>
        <dbReference type="ARBA" id="ARBA00022771"/>
    </source>
</evidence>